<protein>
    <submittedName>
        <fullName evidence="1">Uncharacterized protein</fullName>
    </submittedName>
</protein>
<dbReference type="AlphaFoldDB" id="A0A2G2WV57"/>
<organism evidence="1 2">
    <name type="scientific">Capsicum baccatum</name>
    <name type="common">Peruvian pepper</name>
    <dbReference type="NCBI Taxonomy" id="33114"/>
    <lineage>
        <taxon>Eukaryota</taxon>
        <taxon>Viridiplantae</taxon>
        <taxon>Streptophyta</taxon>
        <taxon>Embryophyta</taxon>
        <taxon>Tracheophyta</taxon>
        <taxon>Spermatophyta</taxon>
        <taxon>Magnoliopsida</taxon>
        <taxon>eudicotyledons</taxon>
        <taxon>Gunneridae</taxon>
        <taxon>Pentapetalae</taxon>
        <taxon>asterids</taxon>
        <taxon>lamiids</taxon>
        <taxon>Solanales</taxon>
        <taxon>Solanaceae</taxon>
        <taxon>Solanoideae</taxon>
        <taxon>Capsiceae</taxon>
        <taxon>Capsicum</taxon>
    </lineage>
</organism>
<evidence type="ECO:0000313" key="1">
    <source>
        <dbReference type="EMBL" id="PHT49092.1"/>
    </source>
</evidence>
<keyword evidence="2" id="KW-1185">Reference proteome</keyword>
<sequence length="201" mass="23024">MMMNSKLLWPESKAVTSIETKTSKLLWPERKVSSAVLREDIVNLHDFKERLKTEEDQIVLDMDQIEKLKLELTFLSACLQLCYYISVGSDAEMSCISYEVHDLVLSLFHQSGDDMLVKLKDHVAPRLLENIKSSIISNHHSESSAAITEDQLVELLDGILVHLHYLPKLCAELIFPPMTQYELLQNVLSIRQMTQADETDH</sequence>
<name>A0A2G2WV57_CAPBA</name>
<gene>
    <name evidence="1" type="ORF">CQW23_13300</name>
</gene>
<evidence type="ECO:0000313" key="2">
    <source>
        <dbReference type="Proteomes" id="UP000224567"/>
    </source>
</evidence>
<dbReference type="OrthoDB" id="1310753at2759"/>
<reference evidence="1 2" key="1">
    <citation type="journal article" date="2017" name="Genome Biol.">
        <title>New reference genome sequences of hot pepper reveal the massive evolution of plant disease-resistance genes by retroduplication.</title>
        <authorList>
            <person name="Kim S."/>
            <person name="Park J."/>
            <person name="Yeom S.I."/>
            <person name="Kim Y.M."/>
            <person name="Seo E."/>
            <person name="Kim K.T."/>
            <person name="Kim M.S."/>
            <person name="Lee J.M."/>
            <person name="Cheong K."/>
            <person name="Shin H.S."/>
            <person name="Kim S.B."/>
            <person name="Han K."/>
            <person name="Lee J."/>
            <person name="Park M."/>
            <person name="Lee H.A."/>
            <person name="Lee H.Y."/>
            <person name="Lee Y."/>
            <person name="Oh S."/>
            <person name="Lee J.H."/>
            <person name="Choi E."/>
            <person name="Choi E."/>
            <person name="Lee S.E."/>
            <person name="Jeon J."/>
            <person name="Kim H."/>
            <person name="Choi G."/>
            <person name="Song H."/>
            <person name="Lee J."/>
            <person name="Lee S.C."/>
            <person name="Kwon J.K."/>
            <person name="Lee H.Y."/>
            <person name="Koo N."/>
            <person name="Hong Y."/>
            <person name="Kim R.W."/>
            <person name="Kang W.H."/>
            <person name="Huh J.H."/>
            <person name="Kang B.C."/>
            <person name="Yang T.J."/>
            <person name="Lee Y.H."/>
            <person name="Bennetzen J.L."/>
            <person name="Choi D."/>
        </authorList>
    </citation>
    <scope>NUCLEOTIDE SEQUENCE [LARGE SCALE GENOMIC DNA]</scope>
    <source>
        <strain evidence="2">cv. PBC81</strain>
    </source>
</reference>
<accession>A0A2G2WV57</accession>
<dbReference type="EMBL" id="MLFT02000005">
    <property type="protein sequence ID" value="PHT49092.1"/>
    <property type="molecule type" value="Genomic_DNA"/>
</dbReference>
<dbReference type="Proteomes" id="UP000224567">
    <property type="component" value="Unassembled WGS sequence"/>
</dbReference>
<comment type="caution">
    <text evidence="1">The sequence shown here is derived from an EMBL/GenBank/DDBJ whole genome shotgun (WGS) entry which is preliminary data.</text>
</comment>
<proteinExistence type="predicted"/>
<reference evidence="2" key="2">
    <citation type="journal article" date="2017" name="J. Anim. Genet.">
        <title>Multiple reference genome sequences of hot pepper reveal the massive evolution of plant disease resistance genes by retroduplication.</title>
        <authorList>
            <person name="Kim S."/>
            <person name="Park J."/>
            <person name="Yeom S.-I."/>
            <person name="Kim Y.-M."/>
            <person name="Seo E."/>
            <person name="Kim K.-T."/>
            <person name="Kim M.-S."/>
            <person name="Lee J.M."/>
            <person name="Cheong K."/>
            <person name="Shin H.-S."/>
            <person name="Kim S.-B."/>
            <person name="Han K."/>
            <person name="Lee J."/>
            <person name="Park M."/>
            <person name="Lee H.-A."/>
            <person name="Lee H.-Y."/>
            <person name="Lee Y."/>
            <person name="Oh S."/>
            <person name="Lee J.H."/>
            <person name="Choi E."/>
            <person name="Choi E."/>
            <person name="Lee S.E."/>
            <person name="Jeon J."/>
            <person name="Kim H."/>
            <person name="Choi G."/>
            <person name="Song H."/>
            <person name="Lee J."/>
            <person name="Lee S.-C."/>
            <person name="Kwon J.-K."/>
            <person name="Lee H.-Y."/>
            <person name="Koo N."/>
            <person name="Hong Y."/>
            <person name="Kim R.W."/>
            <person name="Kang W.-H."/>
            <person name="Huh J.H."/>
            <person name="Kang B.-C."/>
            <person name="Yang T.-J."/>
            <person name="Lee Y.-H."/>
            <person name="Bennetzen J.L."/>
            <person name="Choi D."/>
        </authorList>
    </citation>
    <scope>NUCLEOTIDE SEQUENCE [LARGE SCALE GENOMIC DNA]</scope>
    <source>
        <strain evidence="2">cv. PBC81</strain>
    </source>
</reference>